<dbReference type="Gene3D" id="1.25.40.470">
    <property type="match status" value="1"/>
</dbReference>
<feature type="domain" description="COPA/B TPR" evidence="16">
    <location>
        <begin position="739"/>
        <end position="847"/>
    </location>
</feature>
<comment type="function">
    <text evidence="11">The coatomer is a cytosolic protein complex that binds to dilysine motifs and reversibly associates with Golgi non-clathrin-coated vesicles, which further mediate biosynthetic protein transport from the ER, via the Golgi up to the trans Golgi network. Coatomer complex is required for budding from Golgi membranes, and is essential for the retrograde Golgi-to-ER transport of dilysine-tagged proteins.</text>
</comment>
<dbReference type="CDD" id="cd00200">
    <property type="entry name" value="WD40"/>
    <property type="match status" value="1"/>
</dbReference>
<dbReference type="InterPro" id="IPR036322">
    <property type="entry name" value="WD40_repeat_dom_sf"/>
</dbReference>
<feature type="compositionally biased region" description="Low complexity" evidence="14">
    <location>
        <begin position="1028"/>
        <end position="1037"/>
    </location>
</feature>
<dbReference type="GO" id="GO:0006886">
    <property type="term" value="P:intracellular protein transport"/>
    <property type="evidence" value="ECO:0007669"/>
    <property type="project" value="InterPro"/>
</dbReference>
<keyword evidence="5 13" id="KW-0853">WD repeat</keyword>
<feature type="repeat" description="WD" evidence="13">
    <location>
        <begin position="142"/>
        <end position="177"/>
    </location>
</feature>
<dbReference type="OrthoDB" id="2150324at2759"/>
<dbReference type="PANTHER" id="PTHR19876:SF2">
    <property type="entry name" value="COATOMER SUBUNIT BETA"/>
    <property type="match status" value="1"/>
</dbReference>
<keyword evidence="18" id="KW-1185">Reference proteome</keyword>
<dbReference type="InterPro" id="IPR056176">
    <property type="entry name" value="TPR_COPA_B"/>
</dbReference>
<evidence type="ECO:0000256" key="10">
    <source>
        <dbReference type="ARBA" id="ARBA00023136"/>
    </source>
</evidence>
<dbReference type="Gene3D" id="2.130.10.10">
    <property type="entry name" value="YVTN repeat-like/Quinoprotein amine dehydrogenase"/>
    <property type="match status" value="2"/>
</dbReference>
<feature type="domain" description="COPA/B second beta-propeller" evidence="15">
    <location>
        <begin position="356"/>
        <end position="612"/>
    </location>
</feature>
<dbReference type="PROSITE" id="PS50082">
    <property type="entry name" value="WD_REPEATS_2"/>
    <property type="match status" value="4"/>
</dbReference>
<evidence type="ECO:0000256" key="5">
    <source>
        <dbReference type="ARBA" id="ARBA00022574"/>
    </source>
</evidence>
<dbReference type="Proteomes" id="UP000006726">
    <property type="component" value="Chromosome 7"/>
</dbReference>
<feature type="compositionally biased region" description="Basic and acidic residues" evidence="14">
    <location>
        <begin position="1068"/>
        <end position="1096"/>
    </location>
</feature>
<dbReference type="InterPro" id="IPR006692">
    <property type="entry name" value="Beta-prop_COPA/B_2nd"/>
</dbReference>
<dbReference type="InterPro" id="IPR001680">
    <property type="entry name" value="WD40_rpt"/>
</dbReference>
<feature type="repeat" description="WD" evidence="13">
    <location>
        <begin position="239"/>
        <end position="270"/>
    </location>
</feature>
<dbReference type="GO" id="GO:0006891">
    <property type="term" value="P:intra-Golgi vesicle-mediated transport"/>
    <property type="evidence" value="ECO:0007669"/>
    <property type="project" value="TreeGrafter"/>
</dbReference>
<dbReference type="GO" id="GO:0005198">
    <property type="term" value="F:structural molecule activity"/>
    <property type="evidence" value="ECO:0007669"/>
    <property type="project" value="InterPro"/>
</dbReference>
<dbReference type="PRINTS" id="PR00320">
    <property type="entry name" value="GPROTEINBRPT"/>
</dbReference>
<keyword evidence="6" id="KW-0677">Repeat</keyword>
<keyword evidence="4" id="KW-0963">Cytoplasm</keyword>
<evidence type="ECO:0000259" key="15">
    <source>
        <dbReference type="Pfam" id="PF04053"/>
    </source>
</evidence>
<dbReference type="CDD" id="cd22947">
    <property type="entry name" value="Coatomer_WDAD_beta-like"/>
    <property type="match status" value="1"/>
</dbReference>
<dbReference type="GO" id="GO:0006888">
    <property type="term" value="P:endoplasmic reticulum to Golgi vesicle-mediated transport"/>
    <property type="evidence" value="ECO:0007669"/>
    <property type="project" value="TreeGrafter"/>
</dbReference>
<sequence>YRENMPLRLDIKKKLQTSSERVKSIDFHASEPWILSGLYNGTITVHDYETQSLLKSLEVSEYPIRCAIFVSRKQWIITCGDDLQVRVYNYNTMNKVTSFEAHNDFIRHIMVHNKLPLLLTCSDDMTIKVWDWDRDWIKAQTFQGNSHYVMMIQWNPKDTHVFASVSLDRTVKIWGLQPNICSLVNNTVNTPKYSLTGHEGGINCLAYSPSAEKPYIATGSDDKTVRVWDYQTKQCIQVLTGHTKAVRSVIYHNQLPLILSCSEDGTIKIWHSTTYRLECTLNYMLDRCWCLSVSENILGIGYDEGSVVVKIGSEQPLATLNSGKILIAKGTEICQTNLRALATKSSSGTEWEFEFGDGERVILPYKELGCSEIYPQDIQFHPNGRFLSVCGDGEFVIYTTQALRSKCFGKAIELSWSIDGHFFAIRENGGRIVIYNNFKESFSFLPSFFVDEIFGGQLLGVKSNEFICFYDWNECRLIRRIDVSSPINNVYWDDIGNYVCITSSDTFYILKYNKNQVEEILSSPSYPSNDHHTGINMHVDNNDGIEIAFDFISEINDKVESGVWISTCFVYVTSQMRLQIWMNGFIDLVAYLPEKTMYHILGYVKEIHRIMLMSKDFNCISYSLDLNYIEYQSCIINKDFETAENVYWGRIPPNLHTKIARFLEIQGYKEKALSITDDQDQKFDLALGLGKFELCISILQEIQLKDQAENASITMESITPNVQEDIKQGEGMVDISNVNRKRWKVLGDIALEKGRFSMAIACYREVQDLDSLLLIYSCIGDIQGLKYVAKMASKQNLWNTAFICHTLLQDKESCIEDLIQSDLIPYAALFARCYYPSKLEEIVIKWRDFNKKSEQLLASPNENLELFPFHQESLKLESLLSNQELINRPVASWDKLFQALNSDLLEDFHNNGFNYVKDQIWGGDDINMNDLDDDIGNRCDQLEEENRIQEQIMENELLIKGGEGEIATISPTFGHLDEDMSAFSSPRLSDSHETEFGIGAGNSENLDIKSQIQIDEQSPKNTNRRSSELSIESSSPEAQKGAGHKKYQQNQHHNHNQSYHHRDHHQNHKDGNHHYHHHNNEVEGENTQRRDRKESRSPSPKQSGRGGGGGGGGGGRRTGKKGQEAGANAAEPSSMGSPKPPSKYKKNNGKKQPKPKD</sequence>
<dbReference type="GO" id="GO:0000139">
    <property type="term" value="C:Golgi membrane"/>
    <property type="evidence" value="ECO:0007669"/>
    <property type="project" value="UniProtKB-SubCell"/>
</dbReference>
<dbReference type="FunFam" id="2.130.10.10:FF:000016">
    <property type="entry name" value="Coatomer alpha subunit, putative"/>
    <property type="match status" value="1"/>
</dbReference>
<feature type="non-terminal residue" evidence="17">
    <location>
        <position position="1"/>
    </location>
</feature>
<feature type="compositionally biased region" description="Polar residues" evidence="14">
    <location>
        <begin position="1002"/>
        <end position="1021"/>
    </location>
</feature>
<evidence type="ECO:0000256" key="12">
    <source>
        <dbReference type="ARBA" id="ARBA00032920"/>
    </source>
</evidence>
<dbReference type="RefSeq" id="XP_628645.1">
    <property type="nucleotide sequence ID" value="XM_628643.1"/>
</dbReference>
<dbReference type="Pfam" id="PF00400">
    <property type="entry name" value="WD40"/>
    <property type="match status" value="5"/>
</dbReference>
<protein>
    <recommendedName>
        <fullName evidence="12">Beta'-coat protein</fullName>
    </recommendedName>
</protein>
<reference evidence="17 18" key="1">
    <citation type="journal article" date="2004" name="Science">
        <title>Complete genome sequence of the apicomplexan, Cryptosporidium parvum.</title>
        <authorList>
            <person name="Abrahamsen M.S."/>
            <person name="Templeton T.J."/>
            <person name="Enomoto S."/>
            <person name="Abrahante J.E."/>
            <person name="Zhu G."/>
            <person name="Lancto C.A."/>
            <person name="Deng M."/>
            <person name="Liu C."/>
            <person name="Widmer G."/>
            <person name="Tzipori S."/>
            <person name="Buck G.A."/>
            <person name="Xu P."/>
            <person name="Bankier A.T."/>
            <person name="Dear P.H."/>
            <person name="Konfortov B.A."/>
            <person name="Spriggs H.F."/>
            <person name="Iyer L."/>
            <person name="Anantharaman V."/>
            <person name="Aravind L."/>
            <person name="Kapur V."/>
        </authorList>
    </citation>
    <scope>NUCLEOTIDE SEQUENCE [LARGE SCALE GENOMIC DNA]</scope>
    <source>
        <strain evidence="18">Iowa II</strain>
    </source>
</reference>
<dbReference type="InterPro" id="IPR050844">
    <property type="entry name" value="Coatomer_complex_subunit"/>
</dbReference>
<evidence type="ECO:0000256" key="7">
    <source>
        <dbReference type="ARBA" id="ARBA00022892"/>
    </source>
</evidence>
<evidence type="ECO:0000256" key="2">
    <source>
        <dbReference type="ARBA" id="ARBA00004496"/>
    </source>
</evidence>
<keyword evidence="3" id="KW-0813">Transport</keyword>
<name>Q5CXT5_CRYPI</name>
<feature type="compositionally biased region" description="Gly residues" evidence="14">
    <location>
        <begin position="1104"/>
        <end position="1116"/>
    </location>
</feature>
<feature type="repeat" description="WD" evidence="13">
    <location>
        <begin position="195"/>
        <end position="238"/>
    </location>
</feature>
<gene>
    <name evidence="17" type="ORF">cgd7_5010</name>
</gene>
<evidence type="ECO:0000313" key="17">
    <source>
        <dbReference type="EMBL" id="EAK90650.1"/>
    </source>
</evidence>
<dbReference type="Pfam" id="PF04053">
    <property type="entry name" value="B-prop_COPA_B_2nd"/>
    <property type="match status" value="1"/>
</dbReference>
<keyword evidence="8" id="KW-0653">Protein transport</keyword>
<dbReference type="OMA" id="YVDYYPQ"/>
<dbReference type="STRING" id="353152.Q5CXT5"/>
<evidence type="ECO:0000256" key="1">
    <source>
        <dbReference type="ARBA" id="ARBA00004255"/>
    </source>
</evidence>
<dbReference type="InterPro" id="IPR015943">
    <property type="entry name" value="WD40/YVTN_repeat-like_dom_sf"/>
</dbReference>
<dbReference type="GeneID" id="3371953"/>
<evidence type="ECO:0000256" key="11">
    <source>
        <dbReference type="ARBA" id="ARBA00025536"/>
    </source>
</evidence>
<evidence type="ECO:0000256" key="13">
    <source>
        <dbReference type="PROSITE-ProRule" id="PRU00221"/>
    </source>
</evidence>
<dbReference type="PANTHER" id="PTHR19876">
    <property type="entry name" value="COATOMER"/>
    <property type="match status" value="1"/>
</dbReference>
<feature type="domain" description="COPA/B TPR" evidence="16">
    <location>
        <begin position="631"/>
        <end position="705"/>
    </location>
</feature>
<feature type="region of interest" description="Disordered" evidence="14">
    <location>
        <begin position="983"/>
        <end position="1157"/>
    </location>
</feature>
<keyword evidence="10" id="KW-0472">Membrane</keyword>
<dbReference type="FunCoup" id="Q5CXT5">
    <property type="interactions" value="469"/>
</dbReference>
<proteinExistence type="predicted"/>
<comment type="caution">
    <text evidence="17">The sequence shown here is derived from an EMBL/GenBank/DDBJ whole genome shotgun (WGS) entry which is preliminary data.</text>
</comment>
<comment type="subcellular location">
    <subcellularLocation>
        <location evidence="2">Cytoplasm</location>
    </subcellularLocation>
    <subcellularLocation>
        <location evidence="1">Golgi apparatus membrane</location>
        <topology evidence="1">Peripheral membrane protein</topology>
        <orientation evidence="1">Cytoplasmic side</orientation>
    </subcellularLocation>
</comment>
<evidence type="ECO:0000259" key="16">
    <source>
        <dbReference type="Pfam" id="PF23953"/>
    </source>
</evidence>
<keyword evidence="7" id="KW-0931">ER-Golgi transport</keyword>
<evidence type="ECO:0000313" key="18">
    <source>
        <dbReference type="Proteomes" id="UP000006726"/>
    </source>
</evidence>
<dbReference type="InParanoid" id="Q5CXT5"/>
<keyword evidence="9" id="KW-0333">Golgi apparatus</keyword>
<dbReference type="SMART" id="SM00320">
    <property type="entry name" value="WD40"/>
    <property type="match status" value="8"/>
</dbReference>
<feature type="compositionally biased region" description="Basic residues" evidence="14">
    <location>
        <begin position="1142"/>
        <end position="1157"/>
    </location>
</feature>
<dbReference type="SUPFAM" id="SSF50978">
    <property type="entry name" value="WD40 repeat-like"/>
    <property type="match status" value="2"/>
</dbReference>
<evidence type="ECO:0000256" key="4">
    <source>
        <dbReference type="ARBA" id="ARBA00022490"/>
    </source>
</evidence>
<evidence type="ECO:0000256" key="6">
    <source>
        <dbReference type="ARBA" id="ARBA00022737"/>
    </source>
</evidence>
<dbReference type="GO" id="GO:0006890">
    <property type="term" value="P:retrograde vesicle-mediated transport, Golgi to endoplasmic reticulum"/>
    <property type="evidence" value="ECO:0007669"/>
    <property type="project" value="TreeGrafter"/>
</dbReference>
<dbReference type="KEGG" id="cpv:cgd7_5010"/>
<dbReference type="PROSITE" id="PS50294">
    <property type="entry name" value="WD_REPEATS_REGION"/>
    <property type="match status" value="3"/>
</dbReference>
<dbReference type="AlphaFoldDB" id="Q5CXT5"/>
<evidence type="ECO:0000256" key="3">
    <source>
        <dbReference type="ARBA" id="ARBA00022448"/>
    </source>
</evidence>
<dbReference type="GO" id="GO:0030126">
    <property type="term" value="C:COPI vesicle coat"/>
    <property type="evidence" value="ECO:0007669"/>
    <property type="project" value="TreeGrafter"/>
</dbReference>
<evidence type="ECO:0000256" key="8">
    <source>
        <dbReference type="ARBA" id="ARBA00022927"/>
    </source>
</evidence>
<evidence type="ECO:0000256" key="14">
    <source>
        <dbReference type="SAM" id="MobiDB-lite"/>
    </source>
</evidence>
<feature type="repeat" description="WD" evidence="13">
    <location>
        <begin position="99"/>
        <end position="131"/>
    </location>
</feature>
<feature type="compositionally biased region" description="Basic residues" evidence="14">
    <location>
        <begin position="1042"/>
        <end position="1067"/>
    </location>
</feature>
<dbReference type="EMBL" id="AAEE01000001">
    <property type="protein sequence ID" value="EAK90650.1"/>
    <property type="molecule type" value="Genomic_DNA"/>
</dbReference>
<organism evidence="17 18">
    <name type="scientific">Cryptosporidium parvum (strain Iowa II)</name>
    <dbReference type="NCBI Taxonomy" id="353152"/>
    <lineage>
        <taxon>Eukaryota</taxon>
        <taxon>Sar</taxon>
        <taxon>Alveolata</taxon>
        <taxon>Apicomplexa</taxon>
        <taxon>Conoidasida</taxon>
        <taxon>Coccidia</taxon>
        <taxon>Eucoccidiorida</taxon>
        <taxon>Eimeriorina</taxon>
        <taxon>Cryptosporidiidae</taxon>
        <taxon>Cryptosporidium</taxon>
    </lineage>
</organism>
<accession>Q5CXT5</accession>
<evidence type="ECO:0000256" key="9">
    <source>
        <dbReference type="ARBA" id="ARBA00023034"/>
    </source>
</evidence>
<dbReference type="InterPro" id="IPR020472">
    <property type="entry name" value="WD40_PAC1"/>
</dbReference>
<dbReference type="Pfam" id="PF23953">
    <property type="entry name" value="TPR_COPA_B"/>
    <property type="match status" value="2"/>
</dbReference>